<feature type="transmembrane region" description="Helical" evidence="7">
    <location>
        <begin position="320"/>
        <end position="339"/>
    </location>
</feature>
<proteinExistence type="predicted"/>
<comment type="subcellular location">
    <subcellularLocation>
        <location evidence="1">Cell membrane</location>
        <topology evidence="1">Multi-pass membrane protein</topology>
    </subcellularLocation>
</comment>
<feature type="transmembrane region" description="Helical" evidence="7">
    <location>
        <begin position="287"/>
        <end position="314"/>
    </location>
</feature>
<name>C8XFG3_NAKMY</name>
<sequence precursor="true">MFIALRDLRFARGRFTLISAVIGLMTLMVVLLTGLTAGLSAASVSAVAALPTTDISLAPPTAGQSVAFATSSLPADTARRIATVPGVRAAHPVGISTTRLQSADAAAAVTVIGTDPTLFPPLLAGHVPGAGQIALTRALAEDADLQTGETVTVAGQQVVVASIVTDTSLAHLPVLYTDIDTWQQIAHADTITAVAVDPGTAETVAIDLAGGTTTVTREAAFDAVGGFTSEQSSLNLMRWLLVGISVLVVGSFFTVWTMQRAHDLAVVRAIGGTRGYLLRDALGQAALVLLVGAGLGALVATGLGALAATVVPFVLQPATVALPLLIMIAVGLLGAAVAVRNVSQVDPLTALGASR</sequence>
<dbReference type="AlphaFoldDB" id="C8XFG3"/>
<feature type="domain" description="ABC3 transporter permease C-terminal" evidence="8">
    <location>
        <begin position="239"/>
        <end position="346"/>
    </location>
</feature>
<keyword evidence="6 7" id="KW-0472">Membrane</keyword>
<keyword evidence="2" id="KW-0813">Transport</keyword>
<feature type="transmembrane region" description="Helical" evidence="7">
    <location>
        <begin position="236"/>
        <end position="258"/>
    </location>
</feature>
<evidence type="ECO:0000256" key="5">
    <source>
        <dbReference type="ARBA" id="ARBA00022989"/>
    </source>
</evidence>
<dbReference type="eggNOG" id="COG0577">
    <property type="taxonomic scope" value="Bacteria"/>
</dbReference>
<dbReference type="KEGG" id="nml:Namu_3627"/>
<reference evidence="10" key="1">
    <citation type="submission" date="2009-09" db="EMBL/GenBank/DDBJ databases">
        <title>The complete genome of Nakamurella multipartita DSM 44233.</title>
        <authorList>
            <consortium name="US DOE Joint Genome Institute (JGI-PGF)"/>
            <person name="Lucas S."/>
            <person name="Copeland A."/>
            <person name="Lapidus A."/>
            <person name="Glavina del Rio T."/>
            <person name="Dalin E."/>
            <person name="Tice H."/>
            <person name="Bruce D."/>
            <person name="Goodwin L."/>
            <person name="Pitluck S."/>
            <person name="Kyrpides N."/>
            <person name="Mavromatis K."/>
            <person name="Ivanova N."/>
            <person name="Ovchinnikova G."/>
            <person name="Sims D."/>
            <person name="Meincke L."/>
            <person name="Brettin T."/>
            <person name="Detter J.C."/>
            <person name="Han C."/>
            <person name="Larimer F."/>
            <person name="Land M."/>
            <person name="Hauser L."/>
            <person name="Markowitz V."/>
            <person name="Cheng J.-F."/>
            <person name="Hugenholtz P."/>
            <person name="Woyke T."/>
            <person name="Wu D."/>
            <person name="Klenk H.-P."/>
            <person name="Eisen J.A."/>
        </authorList>
    </citation>
    <scope>NUCLEOTIDE SEQUENCE [LARGE SCALE GENOMIC DNA]</scope>
    <source>
        <strain evidence="10">ATCC 700099 / DSM 44233 / CIP 104796 / JCM 9543 / NBRC 105858 / Y-104</strain>
    </source>
</reference>
<keyword evidence="5 7" id="KW-1133">Transmembrane helix</keyword>
<dbReference type="EMBL" id="CP001737">
    <property type="protein sequence ID" value="ACV79940.1"/>
    <property type="molecule type" value="Genomic_DNA"/>
</dbReference>
<evidence type="ECO:0000256" key="6">
    <source>
        <dbReference type="ARBA" id="ARBA00023136"/>
    </source>
</evidence>
<dbReference type="GO" id="GO:0005886">
    <property type="term" value="C:plasma membrane"/>
    <property type="evidence" value="ECO:0007669"/>
    <property type="project" value="UniProtKB-SubCell"/>
</dbReference>
<keyword evidence="10" id="KW-1185">Reference proteome</keyword>
<evidence type="ECO:0000256" key="4">
    <source>
        <dbReference type="ARBA" id="ARBA00022692"/>
    </source>
</evidence>
<evidence type="ECO:0000259" key="8">
    <source>
        <dbReference type="Pfam" id="PF02687"/>
    </source>
</evidence>
<gene>
    <name evidence="9" type="ordered locus">Namu_3627</name>
</gene>
<dbReference type="HOGENOM" id="CLU_060907_0_0_11"/>
<dbReference type="FunCoup" id="C8XFG3">
    <property type="interactions" value="1"/>
</dbReference>
<dbReference type="Pfam" id="PF02687">
    <property type="entry name" value="FtsX"/>
    <property type="match status" value="1"/>
</dbReference>
<reference evidence="9 10" key="2">
    <citation type="journal article" date="2010" name="Stand. Genomic Sci.">
        <title>Complete genome sequence of Nakamurella multipartita type strain (Y-104).</title>
        <authorList>
            <person name="Tice H."/>
            <person name="Mayilraj S."/>
            <person name="Sims D."/>
            <person name="Lapidus A."/>
            <person name="Nolan M."/>
            <person name="Lucas S."/>
            <person name="Glavina Del Rio T."/>
            <person name="Copeland A."/>
            <person name="Cheng J.F."/>
            <person name="Meincke L."/>
            <person name="Bruce D."/>
            <person name="Goodwin L."/>
            <person name="Pitluck S."/>
            <person name="Ivanova N."/>
            <person name="Mavromatis K."/>
            <person name="Ovchinnikova G."/>
            <person name="Pati A."/>
            <person name="Chen A."/>
            <person name="Palaniappan K."/>
            <person name="Land M."/>
            <person name="Hauser L."/>
            <person name="Chang Y.J."/>
            <person name="Jeffries C.D."/>
            <person name="Detter J.C."/>
            <person name="Brettin T."/>
            <person name="Rohde M."/>
            <person name="Goker M."/>
            <person name="Bristow J."/>
            <person name="Eisen J.A."/>
            <person name="Markowitz V."/>
            <person name="Hugenholtz P."/>
            <person name="Kyrpides N.C."/>
            <person name="Klenk H.P."/>
            <person name="Chen F."/>
        </authorList>
    </citation>
    <scope>NUCLEOTIDE SEQUENCE [LARGE SCALE GENOMIC DNA]</scope>
    <source>
        <strain evidence="10">ATCC 700099 / DSM 44233 / CIP 104796 / JCM 9543 / NBRC 105858 / Y-104</strain>
    </source>
</reference>
<accession>C8XFG3</accession>
<dbReference type="PANTHER" id="PTHR43738">
    <property type="entry name" value="ABC TRANSPORTER, MEMBRANE PROTEIN"/>
    <property type="match status" value="1"/>
</dbReference>
<dbReference type="InterPro" id="IPR003838">
    <property type="entry name" value="ABC3_permease_C"/>
</dbReference>
<dbReference type="STRING" id="479431.Namu_3627"/>
<protein>
    <recommendedName>
        <fullName evidence="8">ABC3 transporter permease C-terminal domain-containing protein</fullName>
    </recommendedName>
</protein>
<evidence type="ECO:0000313" key="9">
    <source>
        <dbReference type="EMBL" id="ACV79940.1"/>
    </source>
</evidence>
<dbReference type="InterPro" id="IPR051125">
    <property type="entry name" value="ABC-4/HrtB_transporter"/>
</dbReference>
<evidence type="ECO:0000256" key="2">
    <source>
        <dbReference type="ARBA" id="ARBA00022448"/>
    </source>
</evidence>
<evidence type="ECO:0000256" key="3">
    <source>
        <dbReference type="ARBA" id="ARBA00022475"/>
    </source>
</evidence>
<dbReference type="Proteomes" id="UP000002218">
    <property type="component" value="Chromosome"/>
</dbReference>
<dbReference type="PANTHER" id="PTHR43738:SF1">
    <property type="entry name" value="HEMIN TRANSPORT SYSTEM PERMEASE PROTEIN HRTB-RELATED"/>
    <property type="match status" value="1"/>
</dbReference>
<evidence type="ECO:0000256" key="1">
    <source>
        <dbReference type="ARBA" id="ARBA00004651"/>
    </source>
</evidence>
<dbReference type="OrthoDB" id="5242186at2"/>
<organism evidence="9 10">
    <name type="scientific">Nakamurella multipartita (strain ATCC 700099 / DSM 44233 / CIP 104796 / JCM 9543 / NBRC 105858 / Y-104)</name>
    <name type="common">Microsphaera multipartita</name>
    <dbReference type="NCBI Taxonomy" id="479431"/>
    <lineage>
        <taxon>Bacteria</taxon>
        <taxon>Bacillati</taxon>
        <taxon>Actinomycetota</taxon>
        <taxon>Actinomycetes</taxon>
        <taxon>Nakamurellales</taxon>
        <taxon>Nakamurellaceae</taxon>
        <taxon>Nakamurella</taxon>
    </lineage>
</organism>
<keyword evidence="4 7" id="KW-0812">Transmembrane</keyword>
<keyword evidence="3" id="KW-1003">Cell membrane</keyword>
<dbReference type="InParanoid" id="C8XFG3"/>
<evidence type="ECO:0000256" key="7">
    <source>
        <dbReference type="SAM" id="Phobius"/>
    </source>
</evidence>
<evidence type="ECO:0000313" key="10">
    <source>
        <dbReference type="Proteomes" id="UP000002218"/>
    </source>
</evidence>